<dbReference type="AlphaFoldDB" id="J9E6B8"/>
<evidence type="ECO:0000256" key="8">
    <source>
        <dbReference type="ARBA" id="ARBA00022741"/>
    </source>
</evidence>
<keyword evidence="11" id="KW-0460">Magnesium</keyword>
<feature type="domain" description="Phosphofructokinase" evidence="14">
    <location>
        <begin position="1"/>
        <end position="52"/>
    </location>
</feature>
<dbReference type="GO" id="GO:0016208">
    <property type="term" value="F:AMP binding"/>
    <property type="evidence" value="ECO:0007669"/>
    <property type="project" value="TreeGrafter"/>
</dbReference>
<dbReference type="EC" id="2.7.1.11" evidence="4"/>
<dbReference type="Proteomes" id="UP000004810">
    <property type="component" value="Unassembled WGS sequence"/>
</dbReference>
<evidence type="ECO:0000256" key="6">
    <source>
        <dbReference type="ARBA" id="ARBA00022679"/>
    </source>
</evidence>
<evidence type="ECO:0000256" key="1">
    <source>
        <dbReference type="ARBA" id="ARBA00001946"/>
    </source>
</evidence>
<dbReference type="InterPro" id="IPR000023">
    <property type="entry name" value="Phosphofructokinase_dom"/>
</dbReference>
<dbReference type="GO" id="GO:0046872">
    <property type="term" value="F:metal ion binding"/>
    <property type="evidence" value="ECO:0007669"/>
    <property type="project" value="UniProtKB-KW"/>
</dbReference>
<dbReference type="PANTHER" id="PTHR13697:SF4">
    <property type="entry name" value="ATP-DEPENDENT 6-PHOSPHOFRUCTOKINASE"/>
    <property type="match status" value="1"/>
</dbReference>
<protein>
    <recommendedName>
        <fullName evidence="4">6-phosphofructokinase</fullName>
        <ecNumber evidence="4">2.7.1.11</ecNumber>
    </recommendedName>
</protein>
<dbReference type="GO" id="GO:0030388">
    <property type="term" value="P:fructose 1,6-bisphosphate metabolic process"/>
    <property type="evidence" value="ECO:0007669"/>
    <property type="project" value="TreeGrafter"/>
</dbReference>
<comment type="pathway">
    <text evidence="3">Carbohydrate degradation; glycolysis; D-glyceraldehyde 3-phosphate and glycerone phosphate from D-glucose: step 3/4.</text>
</comment>
<evidence type="ECO:0000256" key="12">
    <source>
        <dbReference type="ARBA" id="ARBA00023152"/>
    </source>
</evidence>
<keyword evidence="5" id="KW-0963">Cytoplasm</keyword>
<dbReference type="GO" id="GO:0005945">
    <property type="term" value="C:6-phosphofructokinase complex"/>
    <property type="evidence" value="ECO:0007669"/>
    <property type="project" value="TreeGrafter"/>
</dbReference>
<comment type="subcellular location">
    <subcellularLocation>
        <location evidence="2">Cytoplasm</location>
    </subcellularLocation>
</comment>
<dbReference type="GO" id="GO:0070095">
    <property type="term" value="F:fructose-6-phosphate binding"/>
    <property type="evidence" value="ECO:0007669"/>
    <property type="project" value="TreeGrafter"/>
</dbReference>
<dbReference type="EMBL" id="ADBV01020181">
    <property type="protein sequence ID" value="EJW70904.1"/>
    <property type="molecule type" value="Genomic_DNA"/>
</dbReference>
<evidence type="ECO:0000313" key="16">
    <source>
        <dbReference type="Proteomes" id="UP000004810"/>
    </source>
</evidence>
<evidence type="ECO:0000256" key="3">
    <source>
        <dbReference type="ARBA" id="ARBA00004679"/>
    </source>
</evidence>
<evidence type="ECO:0000313" key="15">
    <source>
        <dbReference type="EMBL" id="EJW70904.1"/>
    </source>
</evidence>
<name>J9E6B8_WUCBA</name>
<sequence length="98" mass="10536">IVGLVGSIDNDFCGTDMTIGTDTALQRICEAIDCVMSTAQSHQRTFVIEIVGLVGSIDNDFCGTDMTIGTDTALQRICEAIDCVMSTAQSHQRTFVIE</sequence>
<keyword evidence="10" id="KW-0067">ATP-binding</keyword>
<evidence type="ECO:0000256" key="13">
    <source>
        <dbReference type="ARBA" id="ARBA00048070"/>
    </source>
</evidence>
<feature type="non-terminal residue" evidence="15">
    <location>
        <position position="98"/>
    </location>
</feature>
<evidence type="ECO:0000259" key="14">
    <source>
        <dbReference type="Pfam" id="PF00365"/>
    </source>
</evidence>
<comment type="caution">
    <text evidence="15">The sequence shown here is derived from an EMBL/GenBank/DDBJ whole genome shotgun (WGS) entry which is preliminary data.</text>
</comment>
<evidence type="ECO:0000256" key="10">
    <source>
        <dbReference type="ARBA" id="ARBA00022840"/>
    </source>
</evidence>
<dbReference type="Gene3D" id="3.40.50.460">
    <property type="entry name" value="Phosphofructokinase domain"/>
    <property type="match status" value="1"/>
</dbReference>
<evidence type="ECO:0000256" key="4">
    <source>
        <dbReference type="ARBA" id="ARBA00012055"/>
    </source>
</evidence>
<accession>J9E6B8</accession>
<feature type="non-terminal residue" evidence="15">
    <location>
        <position position="1"/>
    </location>
</feature>
<evidence type="ECO:0000256" key="7">
    <source>
        <dbReference type="ARBA" id="ARBA00022723"/>
    </source>
</evidence>
<dbReference type="InterPro" id="IPR022953">
    <property type="entry name" value="ATP_PFK"/>
</dbReference>
<evidence type="ECO:0000256" key="2">
    <source>
        <dbReference type="ARBA" id="ARBA00004496"/>
    </source>
</evidence>
<dbReference type="GO" id="GO:0042802">
    <property type="term" value="F:identical protein binding"/>
    <property type="evidence" value="ECO:0007669"/>
    <property type="project" value="TreeGrafter"/>
</dbReference>
<dbReference type="GO" id="GO:0005524">
    <property type="term" value="F:ATP binding"/>
    <property type="evidence" value="ECO:0007669"/>
    <property type="project" value="UniProtKB-KW"/>
</dbReference>
<dbReference type="GO" id="GO:0006002">
    <property type="term" value="P:fructose 6-phosphate metabolic process"/>
    <property type="evidence" value="ECO:0007669"/>
    <property type="project" value="InterPro"/>
</dbReference>
<keyword evidence="8" id="KW-0547">Nucleotide-binding</keyword>
<evidence type="ECO:0000256" key="11">
    <source>
        <dbReference type="ARBA" id="ARBA00022842"/>
    </source>
</evidence>
<keyword evidence="6" id="KW-0808">Transferase</keyword>
<dbReference type="Gene3D" id="3.40.50.450">
    <property type="match status" value="1"/>
</dbReference>
<dbReference type="InterPro" id="IPR035966">
    <property type="entry name" value="PKF_sf"/>
</dbReference>
<dbReference type="GO" id="GO:0048029">
    <property type="term" value="F:monosaccharide binding"/>
    <property type="evidence" value="ECO:0007669"/>
    <property type="project" value="TreeGrafter"/>
</dbReference>
<proteinExistence type="predicted"/>
<organism evidence="15 16">
    <name type="scientific">Wuchereria bancrofti</name>
    <dbReference type="NCBI Taxonomy" id="6293"/>
    <lineage>
        <taxon>Eukaryota</taxon>
        <taxon>Metazoa</taxon>
        <taxon>Ecdysozoa</taxon>
        <taxon>Nematoda</taxon>
        <taxon>Chromadorea</taxon>
        <taxon>Rhabditida</taxon>
        <taxon>Spirurina</taxon>
        <taxon>Spiruromorpha</taxon>
        <taxon>Filarioidea</taxon>
        <taxon>Onchocercidae</taxon>
        <taxon>Wuchereria</taxon>
    </lineage>
</organism>
<comment type="cofactor">
    <cofactor evidence="1">
        <name>Mg(2+)</name>
        <dbReference type="ChEBI" id="CHEBI:18420"/>
    </cofactor>
</comment>
<dbReference type="PRINTS" id="PR00476">
    <property type="entry name" value="PHFRCTKINASE"/>
</dbReference>
<dbReference type="GO" id="GO:0061621">
    <property type="term" value="P:canonical glycolysis"/>
    <property type="evidence" value="ECO:0007669"/>
    <property type="project" value="TreeGrafter"/>
</dbReference>
<keyword evidence="7" id="KW-0479">Metal-binding</keyword>
<dbReference type="UniPathway" id="UPA00109">
    <property type="reaction ID" value="UER00182"/>
</dbReference>
<dbReference type="Pfam" id="PF00365">
    <property type="entry name" value="PFK"/>
    <property type="match status" value="1"/>
</dbReference>
<reference evidence="16" key="1">
    <citation type="submission" date="2012-08" db="EMBL/GenBank/DDBJ databases">
        <title>The Genome Sequence of Wuchereria bancrofti.</title>
        <authorList>
            <person name="Nutman T.B."/>
            <person name="Fink D.L."/>
            <person name="Russ C."/>
            <person name="Young S."/>
            <person name="Zeng Q."/>
            <person name="Koehrsen M."/>
            <person name="Alvarado L."/>
            <person name="Berlin A."/>
            <person name="Chapman S.B."/>
            <person name="Chen Z."/>
            <person name="Freedman E."/>
            <person name="Gellesch M."/>
            <person name="Goldberg J."/>
            <person name="Griggs A."/>
            <person name="Gujja S."/>
            <person name="Heilman E.R."/>
            <person name="Heiman D."/>
            <person name="Hepburn T."/>
            <person name="Howarth C."/>
            <person name="Jen D."/>
            <person name="Larson L."/>
            <person name="Lewis B."/>
            <person name="Mehta T."/>
            <person name="Park D."/>
            <person name="Pearson M."/>
            <person name="Roberts A."/>
            <person name="Saif S."/>
            <person name="Shea T."/>
            <person name="Shenoy N."/>
            <person name="Sisk P."/>
            <person name="Stolte C."/>
            <person name="Sykes S."/>
            <person name="Walk T."/>
            <person name="White J."/>
            <person name="Yandava C."/>
            <person name="Haas B."/>
            <person name="Henn M.R."/>
            <person name="Nusbaum C."/>
            <person name="Birren B."/>
        </authorList>
    </citation>
    <scope>NUCLEOTIDE SEQUENCE [LARGE SCALE GENOMIC DNA]</scope>
    <source>
        <strain evidence="16">NA</strain>
    </source>
</reference>
<evidence type="ECO:0000256" key="5">
    <source>
        <dbReference type="ARBA" id="ARBA00022490"/>
    </source>
</evidence>
<evidence type="ECO:0000256" key="9">
    <source>
        <dbReference type="ARBA" id="ARBA00022777"/>
    </source>
</evidence>
<dbReference type="SUPFAM" id="SSF53784">
    <property type="entry name" value="Phosphofructokinase"/>
    <property type="match status" value="2"/>
</dbReference>
<dbReference type="GO" id="GO:0003872">
    <property type="term" value="F:6-phosphofructokinase activity"/>
    <property type="evidence" value="ECO:0007669"/>
    <property type="project" value="UniProtKB-EC"/>
</dbReference>
<dbReference type="PANTHER" id="PTHR13697">
    <property type="entry name" value="PHOSPHOFRUCTOKINASE"/>
    <property type="match status" value="1"/>
</dbReference>
<keyword evidence="12" id="KW-0324">Glycolysis</keyword>
<gene>
    <name evidence="15" type="ORF">WUBG_18190</name>
</gene>
<keyword evidence="9" id="KW-0418">Kinase</keyword>
<comment type="catalytic activity">
    <reaction evidence="13">
        <text>beta-D-fructose 6-phosphate + ATP = beta-D-fructose 1,6-bisphosphate + ADP + H(+)</text>
        <dbReference type="Rhea" id="RHEA:16109"/>
        <dbReference type="ChEBI" id="CHEBI:15378"/>
        <dbReference type="ChEBI" id="CHEBI:30616"/>
        <dbReference type="ChEBI" id="CHEBI:32966"/>
        <dbReference type="ChEBI" id="CHEBI:57634"/>
        <dbReference type="ChEBI" id="CHEBI:456216"/>
        <dbReference type="EC" id="2.7.1.11"/>
    </reaction>
</comment>